<comment type="caution">
    <text evidence="1">The sequence shown here is derived from an EMBL/GenBank/DDBJ whole genome shotgun (WGS) entry which is preliminary data.</text>
</comment>
<keyword evidence="2" id="KW-1185">Reference proteome</keyword>
<dbReference type="EMBL" id="CAWUPB010000994">
    <property type="protein sequence ID" value="CAK7335491.1"/>
    <property type="molecule type" value="Genomic_DNA"/>
</dbReference>
<evidence type="ECO:0000313" key="1">
    <source>
        <dbReference type="EMBL" id="CAK7335491.1"/>
    </source>
</evidence>
<gene>
    <name evidence="1" type="ORF">DCAF_LOCUS10485</name>
</gene>
<reference evidence="1 2" key="1">
    <citation type="submission" date="2024-01" db="EMBL/GenBank/DDBJ databases">
        <authorList>
            <person name="Waweru B."/>
        </authorList>
    </citation>
    <scope>NUCLEOTIDE SEQUENCE [LARGE SCALE GENOMIC DNA]</scope>
</reference>
<accession>A0AAV1RFE2</accession>
<proteinExistence type="predicted"/>
<organism evidence="1 2">
    <name type="scientific">Dovyalis caffra</name>
    <dbReference type="NCBI Taxonomy" id="77055"/>
    <lineage>
        <taxon>Eukaryota</taxon>
        <taxon>Viridiplantae</taxon>
        <taxon>Streptophyta</taxon>
        <taxon>Embryophyta</taxon>
        <taxon>Tracheophyta</taxon>
        <taxon>Spermatophyta</taxon>
        <taxon>Magnoliopsida</taxon>
        <taxon>eudicotyledons</taxon>
        <taxon>Gunneridae</taxon>
        <taxon>Pentapetalae</taxon>
        <taxon>rosids</taxon>
        <taxon>fabids</taxon>
        <taxon>Malpighiales</taxon>
        <taxon>Salicaceae</taxon>
        <taxon>Flacourtieae</taxon>
        <taxon>Dovyalis</taxon>
    </lineage>
</organism>
<name>A0AAV1RFE2_9ROSI</name>
<sequence>MEANTSEEDLPAGWAVHFTLLRSGRKIKEQVFGMACVHGPCNGLWLEIRNDWL</sequence>
<evidence type="ECO:0000313" key="2">
    <source>
        <dbReference type="Proteomes" id="UP001314170"/>
    </source>
</evidence>
<protein>
    <submittedName>
        <fullName evidence="1">Uncharacterized protein</fullName>
    </submittedName>
</protein>
<dbReference type="Proteomes" id="UP001314170">
    <property type="component" value="Unassembled WGS sequence"/>
</dbReference>
<dbReference type="AlphaFoldDB" id="A0AAV1RFE2"/>